<protein>
    <submittedName>
        <fullName evidence="2">Disease resistance protein family</fullName>
    </submittedName>
</protein>
<sequence>MNLYLHLHQLLLGPLNLHNKFFAKDHIDADNVKPTEECHEVHNVDESDRLVGQLFSSRDQACKSYQKHNHALCTPAMAPFMRSNRAVGGYHNVGFIHKDLYNALQSGKAKEIVNGDLNALIAYFDYKKHDDPKFFMTYSVDESRALHNLIWSDSTSRSDYTCFGDVIAFDTMYKDNLYGRPIMRIVGVNHHHNIIVFATAIITDETSQSFEWVLHNFLEAMMNKSPISVVTDGDRAMQRAIKSVISYAKHRLCSWHLSRNAQANIGDLKFTASFSKCMASWWTTDEFDIQWRSVVLEFNVENIHGKFETIRLPCRHQLHVLKHLDYAYLPGSLIQSRWTKVAKAYAPNFVDLNVPPEVMQMARFAALRATSSRLCYIASKTDASFKTARDEMKRLTEEFENSFGLNDLVNQSSVVNNVRDLQRKQQKRKEVPKHKVEKKIRRCGFYNGEGHNKLTCPQVKLSLNTSTQPTSNDFFEDGMK</sequence>
<gene>
    <name evidence="2" type="ORF">F3Y22_tig00110271pilonHSYRG00189</name>
</gene>
<dbReference type="InterPro" id="IPR018289">
    <property type="entry name" value="MULE_transposase_dom"/>
</dbReference>
<evidence type="ECO:0000313" key="2">
    <source>
        <dbReference type="EMBL" id="KAE8711859.1"/>
    </source>
</evidence>
<reference evidence="2" key="1">
    <citation type="submission" date="2019-09" db="EMBL/GenBank/DDBJ databases">
        <title>Draft genome information of white flower Hibiscus syriacus.</title>
        <authorList>
            <person name="Kim Y.-M."/>
        </authorList>
    </citation>
    <scope>NUCLEOTIDE SEQUENCE [LARGE SCALE GENOMIC DNA]</scope>
    <source>
        <strain evidence="2">YM2019G1</strain>
    </source>
</reference>
<dbReference type="Proteomes" id="UP000436088">
    <property type="component" value="Unassembled WGS sequence"/>
</dbReference>
<dbReference type="PANTHER" id="PTHR47718">
    <property type="entry name" value="OS01G0519700 PROTEIN"/>
    <property type="match status" value="1"/>
</dbReference>
<comment type="caution">
    <text evidence="2">The sequence shown here is derived from an EMBL/GenBank/DDBJ whole genome shotgun (WGS) entry which is preliminary data.</text>
</comment>
<name>A0A6A3BAE1_HIBSY</name>
<accession>A0A6A3BAE1</accession>
<dbReference type="Pfam" id="PF10551">
    <property type="entry name" value="MULE"/>
    <property type="match status" value="1"/>
</dbReference>
<organism evidence="2 3">
    <name type="scientific">Hibiscus syriacus</name>
    <name type="common">Rose of Sharon</name>
    <dbReference type="NCBI Taxonomy" id="106335"/>
    <lineage>
        <taxon>Eukaryota</taxon>
        <taxon>Viridiplantae</taxon>
        <taxon>Streptophyta</taxon>
        <taxon>Embryophyta</taxon>
        <taxon>Tracheophyta</taxon>
        <taxon>Spermatophyta</taxon>
        <taxon>Magnoliopsida</taxon>
        <taxon>eudicotyledons</taxon>
        <taxon>Gunneridae</taxon>
        <taxon>Pentapetalae</taxon>
        <taxon>rosids</taxon>
        <taxon>malvids</taxon>
        <taxon>Malvales</taxon>
        <taxon>Malvaceae</taxon>
        <taxon>Malvoideae</taxon>
        <taxon>Hibiscus</taxon>
    </lineage>
</organism>
<feature type="domain" description="MULE transposase" evidence="1">
    <location>
        <begin position="166"/>
        <end position="260"/>
    </location>
</feature>
<evidence type="ECO:0000313" key="3">
    <source>
        <dbReference type="Proteomes" id="UP000436088"/>
    </source>
</evidence>
<dbReference type="AlphaFoldDB" id="A0A6A3BAE1"/>
<keyword evidence="3" id="KW-1185">Reference proteome</keyword>
<evidence type="ECO:0000259" key="1">
    <source>
        <dbReference type="Pfam" id="PF10551"/>
    </source>
</evidence>
<proteinExistence type="predicted"/>
<dbReference type="EMBL" id="VEPZ02000906">
    <property type="protein sequence ID" value="KAE8711859.1"/>
    <property type="molecule type" value="Genomic_DNA"/>
</dbReference>
<dbReference type="PANTHER" id="PTHR47718:SF17">
    <property type="entry name" value="PROTEIN FAR1-RELATED SEQUENCE 5-LIKE"/>
    <property type="match status" value="1"/>
</dbReference>